<sequence>MPADDGAGSRRLRVHLGRRRWFRGQPYTTRSVESVCSAETSVNRRPTRRYVRRRVRNCRIDRQSGLSG</sequence>
<dbReference type="AlphaFoldDB" id="J3A0R2"/>
<reference evidence="1 2" key="1">
    <citation type="journal article" date="2012" name="J. Bacteriol.">
        <title>Draft Genome Sequence of the Extremely Halophilic Archaeon Halogranum salarium B-1T.</title>
        <authorList>
            <person name="Kim K.K."/>
            <person name="Lee K.C."/>
            <person name="Lee J.S."/>
        </authorList>
    </citation>
    <scope>NUCLEOTIDE SEQUENCE [LARGE SCALE GENOMIC DNA]</scope>
    <source>
        <strain evidence="1 2">B-1</strain>
    </source>
</reference>
<gene>
    <name evidence="1" type="ORF">HSB1_23390</name>
</gene>
<organism evidence="1 2">
    <name type="scientific">Halogranum salarium B-1</name>
    <dbReference type="NCBI Taxonomy" id="1210908"/>
    <lineage>
        <taxon>Archaea</taxon>
        <taxon>Methanobacteriati</taxon>
        <taxon>Methanobacteriota</taxon>
        <taxon>Stenosarchaea group</taxon>
        <taxon>Halobacteria</taxon>
        <taxon>Halobacteriales</taxon>
        <taxon>Haloferacaceae</taxon>
    </lineage>
</organism>
<evidence type="ECO:0000313" key="1">
    <source>
        <dbReference type="EMBL" id="EJN58918.1"/>
    </source>
</evidence>
<name>J3A0R2_9EURY</name>
<dbReference type="Proteomes" id="UP000007813">
    <property type="component" value="Unassembled WGS sequence"/>
</dbReference>
<evidence type="ECO:0000313" key="2">
    <source>
        <dbReference type="Proteomes" id="UP000007813"/>
    </source>
</evidence>
<comment type="caution">
    <text evidence="1">The sequence shown here is derived from an EMBL/GenBank/DDBJ whole genome shotgun (WGS) entry which is preliminary data.</text>
</comment>
<proteinExistence type="predicted"/>
<accession>J3A0R2</accession>
<protein>
    <submittedName>
        <fullName evidence="1">Uncharacterized protein</fullName>
    </submittedName>
</protein>
<dbReference type="EMBL" id="ALJD01000006">
    <property type="protein sequence ID" value="EJN58918.1"/>
    <property type="molecule type" value="Genomic_DNA"/>
</dbReference>